<organism evidence="5 6">
    <name type="scientific">Tepidimicrobium xylanilyticum</name>
    <dbReference type="NCBI Taxonomy" id="1123352"/>
    <lineage>
        <taxon>Bacteria</taxon>
        <taxon>Bacillati</taxon>
        <taxon>Bacillota</taxon>
        <taxon>Tissierellia</taxon>
        <taxon>Tissierellales</taxon>
        <taxon>Tepidimicrobiaceae</taxon>
        <taxon>Tepidimicrobium</taxon>
    </lineage>
</organism>
<dbReference type="SUPFAM" id="SSF54862">
    <property type="entry name" value="4Fe-4S ferredoxins"/>
    <property type="match status" value="1"/>
</dbReference>
<evidence type="ECO:0000313" key="5">
    <source>
        <dbReference type="EMBL" id="SDW66282.1"/>
    </source>
</evidence>
<dbReference type="InterPro" id="IPR017896">
    <property type="entry name" value="4Fe4S_Fe-S-bd"/>
</dbReference>
<dbReference type="PROSITE" id="PS51379">
    <property type="entry name" value="4FE4S_FER_2"/>
    <property type="match status" value="2"/>
</dbReference>
<evidence type="ECO:0000256" key="3">
    <source>
        <dbReference type="ARBA" id="ARBA00023014"/>
    </source>
</evidence>
<keyword evidence="2" id="KW-0408">Iron</keyword>
<dbReference type="OrthoDB" id="9804603at2"/>
<accession>A0A1H2VDC3</accession>
<dbReference type="PANTHER" id="PTHR43193:SF2">
    <property type="entry name" value="POLYFERREDOXIN PROTEIN FWDF"/>
    <property type="match status" value="1"/>
</dbReference>
<name>A0A1H2VDC3_9FIRM</name>
<feature type="domain" description="4Fe-4S ferredoxin-type" evidence="4">
    <location>
        <begin position="6"/>
        <end position="35"/>
    </location>
</feature>
<proteinExistence type="predicted"/>
<evidence type="ECO:0000256" key="1">
    <source>
        <dbReference type="ARBA" id="ARBA00022723"/>
    </source>
</evidence>
<gene>
    <name evidence="5" type="ORF">SAMN05660923_01081</name>
</gene>
<dbReference type="GO" id="GO:0046872">
    <property type="term" value="F:metal ion binding"/>
    <property type="evidence" value="ECO:0007669"/>
    <property type="project" value="UniProtKB-KW"/>
</dbReference>
<dbReference type="InterPro" id="IPR017900">
    <property type="entry name" value="4Fe4S_Fe_S_CS"/>
</dbReference>
<dbReference type="EMBL" id="FNNG01000003">
    <property type="protein sequence ID" value="SDW66282.1"/>
    <property type="molecule type" value="Genomic_DNA"/>
</dbReference>
<feature type="domain" description="4Fe-4S ferredoxin-type" evidence="4">
    <location>
        <begin position="43"/>
        <end position="73"/>
    </location>
</feature>
<evidence type="ECO:0000313" key="6">
    <source>
        <dbReference type="Proteomes" id="UP000198828"/>
    </source>
</evidence>
<dbReference type="Pfam" id="PF12838">
    <property type="entry name" value="Fer4_7"/>
    <property type="match status" value="1"/>
</dbReference>
<evidence type="ECO:0000256" key="2">
    <source>
        <dbReference type="ARBA" id="ARBA00023004"/>
    </source>
</evidence>
<dbReference type="PANTHER" id="PTHR43193">
    <property type="match status" value="1"/>
</dbReference>
<dbReference type="AlphaFoldDB" id="A0A1H2VDC3"/>
<dbReference type="RefSeq" id="WP_093751559.1">
    <property type="nucleotide sequence ID" value="NZ_BSYN01000004.1"/>
</dbReference>
<dbReference type="Gene3D" id="3.30.70.3270">
    <property type="match status" value="1"/>
</dbReference>
<dbReference type="Proteomes" id="UP000198828">
    <property type="component" value="Unassembled WGS sequence"/>
</dbReference>
<dbReference type="GO" id="GO:0051536">
    <property type="term" value="F:iron-sulfur cluster binding"/>
    <property type="evidence" value="ECO:0007669"/>
    <property type="project" value="UniProtKB-KW"/>
</dbReference>
<keyword evidence="6" id="KW-1185">Reference proteome</keyword>
<keyword evidence="1" id="KW-0479">Metal-binding</keyword>
<keyword evidence="3" id="KW-0411">Iron-sulfur</keyword>
<dbReference type="PROSITE" id="PS00198">
    <property type="entry name" value="4FE4S_FER_1"/>
    <property type="match status" value="2"/>
</dbReference>
<sequence length="75" mass="8146">MAKVKGRVTFQEDLCKGCGLCVSVCPTKIIYLDNDKINAKGYHPATISDMDKCIACASCAMMCPDLVITVERLSN</sequence>
<dbReference type="Gene3D" id="3.30.70.20">
    <property type="match status" value="1"/>
</dbReference>
<evidence type="ECO:0000259" key="4">
    <source>
        <dbReference type="PROSITE" id="PS51379"/>
    </source>
</evidence>
<dbReference type="InterPro" id="IPR052977">
    <property type="entry name" value="Polyferredoxin-like_ET"/>
</dbReference>
<reference evidence="5 6" key="1">
    <citation type="submission" date="2016-10" db="EMBL/GenBank/DDBJ databases">
        <authorList>
            <person name="de Groot N.N."/>
        </authorList>
    </citation>
    <scope>NUCLEOTIDE SEQUENCE [LARGE SCALE GENOMIC DNA]</scope>
    <source>
        <strain evidence="5 6">DSM 23310</strain>
    </source>
</reference>
<protein>
    <submittedName>
        <fullName evidence="5">2-oxoglutarate ferredoxin oxidoreductase subunit delta</fullName>
    </submittedName>
</protein>